<comment type="cofactor">
    <cofactor evidence="1">
        <name>a divalent metal cation</name>
        <dbReference type="ChEBI" id="CHEBI:60240"/>
    </cofactor>
</comment>
<evidence type="ECO:0000256" key="2">
    <source>
        <dbReference type="ARBA" id="ARBA00022722"/>
    </source>
</evidence>
<organism evidence="8 9">
    <name type="scientific">Fontibacillus phaseoli</name>
    <dbReference type="NCBI Taxonomy" id="1416533"/>
    <lineage>
        <taxon>Bacteria</taxon>
        <taxon>Bacillati</taxon>
        <taxon>Bacillota</taxon>
        <taxon>Bacilli</taxon>
        <taxon>Bacillales</taxon>
        <taxon>Paenibacillaceae</taxon>
        <taxon>Fontibacillus</taxon>
    </lineage>
</organism>
<feature type="domain" description="Endoribonuclease YicC-like N-terminal" evidence="6">
    <location>
        <begin position="5"/>
        <end position="163"/>
    </location>
</feature>
<evidence type="ECO:0000259" key="6">
    <source>
        <dbReference type="Pfam" id="PF03755"/>
    </source>
</evidence>
<protein>
    <submittedName>
        <fullName evidence="8">Uncharacterized protein (TIGR00255 family)</fullName>
    </submittedName>
</protein>
<keyword evidence="3" id="KW-0255">Endonuclease</keyword>
<evidence type="ECO:0000256" key="5">
    <source>
        <dbReference type="ARBA" id="ARBA00035648"/>
    </source>
</evidence>
<evidence type="ECO:0000313" key="8">
    <source>
        <dbReference type="EMBL" id="RCX23058.1"/>
    </source>
</evidence>
<evidence type="ECO:0000313" key="9">
    <source>
        <dbReference type="Proteomes" id="UP000253090"/>
    </source>
</evidence>
<reference evidence="8 9" key="1">
    <citation type="submission" date="2018-07" db="EMBL/GenBank/DDBJ databases">
        <title>Genomic Encyclopedia of Type Strains, Phase III (KMG-III): the genomes of soil and plant-associated and newly described type strains.</title>
        <authorList>
            <person name="Whitman W."/>
        </authorList>
    </citation>
    <scope>NUCLEOTIDE SEQUENCE [LARGE SCALE GENOMIC DNA]</scope>
    <source>
        <strain evidence="8 9">CECT 8333</strain>
    </source>
</reference>
<dbReference type="Proteomes" id="UP000253090">
    <property type="component" value="Unassembled WGS sequence"/>
</dbReference>
<dbReference type="InterPro" id="IPR013551">
    <property type="entry name" value="YicC-like_C"/>
</dbReference>
<evidence type="ECO:0000256" key="4">
    <source>
        <dbReference type="ARBA" id="ARBA00022801"/>
    </source>
</evidence>
<dbReference type="GO" id="GO:0016787">
    <property type="term" value="F:hydrolase activity"/>
    <property type="evidence" value="ECO:0007669"/>
    <property type="project" value="UniProtKB-KW"/>
</dbReference>
<comment type="caution">
    <text evidence="8">The sequence shown here is derived from an EMBL/GenBank/DDBJ whole genome shotgun (WGS) entry which is preliminary data.</text>
</comment>
<dbReference type="NCBIfam" id="TIGR00255">
    <property type="entry name" value="YicC/YloC family endoribonuclease"/>
    <property type="match status" value="1"/>
</dbReference>
<evidence type="ECO:0000256" key="1">
    <source>
        <dbReference type="ARBA" id="ARBA00001968"/>
    </source>
</evidence>
<gene>
    <name evidence="8" type="ORF">DFP94_101650</name>
</gene>
<evidence type="ECO:0000256" key="3">
    <source>
        <dbReference type="ARBA" id="ARBA00022759"/>
    </source>
</evidence>
<dbReference type="GO" id="GO:0004521">
    <property type="term" value="F:RNA endonuclease activity"/>
    <property type="evidence" value="ECO:0007669"/>
    <property type="project" value="InterPro"/>
</dbReference>
<dbReference type="InterPro" id="IPR005229">
    <property type="entry name" value="YicC/YloC-like"/>
</dbReference>
<keyword evidence="2" id="KW-0540">Nuclease</keyword>
<dbReference type="EMBL" id="QPJW01000001">
    <property type="protein sequence ID" value="RCX23058.1"/>
    <property type="molecule type" value="Genomic_DNA"/>
</dbReference>
<dbReference type="Pfam" id="PF03755">
    <property type="entry name" value="YicC-like_N"/>
    <property type="match status" value="1"/>
</dbReference>
<accession>A0A369BQW8</accession>
<evidence type="ECO:0000259" key="7">
    <source>
        <dbReference type="Pfam" id="PF08340"/>
    </source>
</evidence>
<keyword evidence="9" id="KW-1185">Reference proteome</keyword>
<dbReference type="PANTHER" id="PTHR30636">
    <property type="entry name" value="UPF0701 PROTEIN YICC"/>
    <property type="match status" value="1"/>
</dbReference>
<dbReference type="InterPro" id="IPR013527">
    <property type="entry name" value="YicC-like_N"/>
</dbReference>
<feature type="domain" description="Endoribonuclease YicC-like C-terminal" evidence="7">
    <location>
        <begin position="182"/>
        <end position="298"/>
    </location>
</feature>
<dbReference type="Pfam" id="PF08340">
    <property type="entry name" value="YicC-like_C"/>
    <property type="match status" value="1"/>
</dbReference>
<dbReference type="AlphaFoldDB" id="A0A369BQW8"/>
<comment type="similarity">
    <text evidence="5">Belongs to the YicC/YloC family.</text>
</comment>
<proteinExistence type="inferred from homology"/>
<sequence>MPLSHSMTGYGSSARIFGGYIIQFEIKSVNHRYSEVVLRLPREWTCYEDGLRRLVQRDLKRGRVDVYISKEQDDEATLPFVLNSGVVESYLRAAEDLKAKYGLEPSLTARDLLSLPDVLIPQDHSLDGEAVTGEAWESVLMDGLEEAVAGLLQMRKKEGVHLAADLEHRLSRLEELHAELVELAPQVVGEYRNRLRGRLSELLEGALDEHRFAMEVAVFADRSNIDEELTRLGSHFVQCRTLLQSSEPVGRKLDFLIQEMNRETNTIGSKANHLALVNRVVEMKAELEKIREQAANLE</sequence>
<dbReference type="PANTHER" id="PTHR30636:SF3">
    <property type="entry name" value="UPF0701 PROTEIN YICC"/>
    <property type="match status" value="1"/>
</dbReference>
<name>A0A369BQW8_9BACL</name>
<keyword evidence="4" id="KW-0378">Hydrolase</keyword>